<dbReference type="AlphaFoldDB" id="A0A835XJR0"/>
<dbReference type="Proteomes" id="UP000612055">
    <property type="component" value="Unassembled WGS sequence"/>
</dbReference>
<proteinExistence type="predicted"/>
<evidence type="ECO:0000313" key="2">
    <source>
        <dbReference type="Proteomes" id="UP000612055"/>
    </source>
</evidence>
<dbReference type="SUPFAM" id="SSF56436">
    <property type="entry name" value="C-type lectin-like"/>
    <property type="match status" value="2"/>
</dbReference>
<name>A0A835XJR0_9CHLO</name>
<dbReference type="Gene3D" id="3.10.100.10">
    <property type="entry name" value="Mannose-Binding Protein A, subunit A"/>
    <property type="match status" value="1"/>
</dbReference>
<evidence type="ECO:0000313" key="1">
    <source>
        <dbReference type="EMBL" id="KAG2486017.1"/>
    </source>
</evidence>
<reference evidence="1" key="1">
    <citation type="journal article" date="2020" name="bioRxiv">
        <title>Comparative genomics of Chlamydomonas.</title>
        <authorList>
            <person name="Craig R.J."/>
            <person name="Hasan A.R."/>
            <person name="Ness R.W."/>
            <person name="Keightley P.D."/>
        </authorList>
    </citation>
    <scope>NUCLEOTIDE SEQUENCE</scope>
    <source>
        <strain evidence="1">CCAP 11/70</strain>
    </source>
</reference>
<keyword evidence="2" id="KW-1185">Reference proteome</keyword>
<organism evidence="1 2">
    <name type="scientific">Edaphochlamys debaryana</name>
    <dbReference type="NCBI Taxonomy" id="47281"/>
    <lineage>
        <taxon>Eukaryota</taxon>
        <taxon>Viridiplantae</taxon>
        <taxon>Chlorophyta</taxon>
        <taxon>core chlorophytes</taxon>
        <taxon>Chlorophyceae</taxon>
        <taxon>CS clade</taxon>
        <taxon>Chlamydomonadales</taxon>
        <taxon>Chlamydomonadales incertae sedis</taxon>
        <taxon>Edaphochlamys</taxon>
    </lineage>
</organism>
<gene>
    <name evidence="1" type="ORF">HYH03_015330</name>
</gene>
<accession>A0A835XJR0</accession>
<dbReference type="InterPro" id="IPR016186">
    <property type="entry name" value="C-type_lectin-like/link_sf"/>
</dbReference>
<dbReference type="EMBL" id="JAEHOE010000119">
    <property type="protein sequence ID" value="KAG2486017.1"/>
    <property type="molecule type" value="Genomic_DNA"/>
</dbReference>
<protein>
    <recommendedName>
        <fullName evidence="3">C-type lectin domain-containing protein</fullName>
    </recommendedName>
</protein>
<dbReference type="InterPro" id="IPR016187">
    <property type="entry name" value="CTDL_fold"/>
</dbReference>
<evidence type="ECO:0008006" key="3">
    <source>
        <dbReference type="Google" id="ProtNLM"/>
    </source>
</evidence>
<sequence length="343" mass="36614">MAAQLPADDAEFPGGSGLCGMLHPSNASQSGLAPCLELRPFVCKSGSPWQGPPADASSPVASGNNSSPSVSSIQVVPGFMYFTVGAYDYAWSRSIVSIPEAQLTCANLSASLALFTSNGEFEAAADGLRGMALANDPAAGLNVALHSVWLDLSSLVGNGDYYLPNNYITPVNTTGMWCTDVFPYHNKPCVSADIKLASSPYDPEASCLRDVQCTTDVKREILCRKPTPVRPTTMSPAVAHATVNGYKFTLWDVAKNLTDAATWCSSAHMSLADFINEAEYLAVWDALVTTWTYTSPSTDGDTQFWVGYNYKVQTDNLVVNQQQTTPTVGDGGFFTPNMTIAPL</sequence>
<comment type="caution">
    <text evidence="1">The sequence shown here is derived from an EMBL/GenBank/DDBJ whole genome shotgun (WGS) entry which is preliminary data.</text>
</comment>